<evidence type="ECO:0000259" key="10">
    <source>
        <dbReference type="Pfam" id="PF08245"/>
    </source>
</evidence>
<dbReference type="Pfam" id="PF08245">
    <property type="entry name" value="Mur_ligase_M"/>
    <property type="match status" value="1"/>
</dbReference>
<dbReference type="SUPFAM" id="SSF51984">
    <property type="entry name" value="MurCD N-terminal domain"/>
    <property type="match status" value="1"/>
</dbReference>
<dbReference type="AlphaFoldDB" id="A0A6M1T5T2"/>
<dbReference type="Pfam" id="PF21377">
    <property type="entry name" value="MurD_N"/>
    <property type="match status" value="1"/>
</dbReference>
<dbReference type="RefSeq" id="WP_165270145.1">
    <property type="nucleotide sequence ID" value="NZ_JAALLS010000019.1"/>
</dbReference>
<comment type="caution">
    <text evidence="11">The sequence shown here is derived from an EMBL/GenBank/DDBJ whole genome shotgun (WGS) entry which is preliminary data.</text>
</comment>
<dbReference type="PANTHER" id="PTHR43692:SF1">
    <property type="entry name" value="UDP-N-ACETYLMURAMOYLALANINE--D-GLUTAMATE LIGASE"/>
    <property type="match status" value="1"/>
</dbReference>
<accession>A0A6M1T5T2</accession>
<comment type="pathway">
    <text evidence="2 7 8">Cell wall biogenesis; peptidoglycan biosynthesis.</text>
</comment>
<reference evidence="11 12" key="1">
    <citation type="submission" date="2020-02" db="EMBL/GenBank/DDBJ databases">
        <title>Aliifodinibius halophilus 2W32, complete genome.</title>
        <authorList>
            <person name="Li Y."/>
            <person name="Wu S."/>
        </authorList>
    </citation>
    <scope>NUCLEOTIDE SEQUENCE [LARGE SCALE GENOMIC DNA]</scope>
    <source>
        <strain evidence="11 12">2W32</strain>
    </source>
</reference>
<keyword evidence="6 7" id="KW-0067">ATP-binding</keyword>
<evidence type="ECO:0000256" key="8">
    <source>
        <dbReference type="RuleBase" id="RU003664"/>
    </source>
</evidence>
<dbReference type="Gene3D" id="3.90.190.20">
    <property type="entry name" value="Mur ligase, C-terminal domain"/>
    <property type="match status" value="1"/>
</dbReference>
<dbReference type="HAMAP" id="MF_00639">
    <property type="entry name" value="MurD"/>
    <property type="match status" value="1"/>
</dbReference>
<evidence type="ECO:0000256" key="7">
    <source>
        <dbReference type="HAMAP-Rule" id="MF_00639"/>
    </source>
</evidence>
<evidence type="ECO:0000256" key="1">
    <source>
        <dbReference type="ARBA" id="ARBA00004496"/>
    </source>
</evidence>
<keyword evidence="4 7" id="KW-0436">Ligase</keyword>
<keyword evidence="7 8" id="KW-0131">Cell cycle</keyword>
<dbReference type="SUPFAM" id="SSF53623">
    <property type="entry name" value="MurD-like peptide ligases, catalytic domain"/>
    <property type="match status" value="1"/>
</dbReference>
<dbReference type="GO" id="GO:0008764">
    <property type="term" value="F:UDP-N-acetylmuramoylalanine-D-glutamate ligase activity"/>
    <property type="evidence" value="ECO:0007669"/>
    <property type="project" value="UniProtKB-UniRule"/>
</dbReference>
<dbReference type="InterPro" id="IPR005762">
    <property type="entry name" value="MurD"/>
</dbReference>
<evidence type="ECO:0000256" key="5">
    <source>
        <dbReference type="ARBA" id="ARBA00022741"/>
    </source>
</evidence>
<proteinExistence type="inferred from homology"/>
<dbReference type="Proteomes" id="UP000479132">
    <property type="component" value="Unassembled WGS sequence"/>
</dbReference>
<dbReference type="NCBIfam" id="TIGR01087">
    <property type="entry name" value="murD"/>
    <property type="match status" value="1"/>
</dbReference>
<evidence type="ECO:0000256" key="4">
    <source>
        <dbReference type="ARBA" id="ARBA00022598"/>
    </source>
</evidence>
<dbReference type="InterPro" id="IPR036615">
    <property type="entry name" value="Mur_ligase_C_dom_sf"/>
</dbReference>
<organism evidence="11 12">
    <name type="scientific">Fodinibius halophilus</name>
    <dbReference type="NCBI Taxonomy" id="1736908"/>
    <lineage>
        <taxon>Bacteria</taxon>
        <taxon>Pseudomonadati</taxon>
        <taxon>Balneolota</taxon>
        <taxon>Balneolia</taxon>
        <taxon>Balneolales</taxon>
        <taxon>Balneolaceae</taxon>
        <taxon>Fodinibius</taxon>
    </lineage>
</organism>
<dbReference type="Pfam" id="PF02875">
    <property type="entry name" value="Mur_ligase_C"/>
    <property type="match status" value="1"/>
</dbReference>
<keyword evidence="7 8" id="KW-0961">Cell wall biogenesis/degradation</keyword>
<dbReference type="EC" id="6.3.2.9" evidence="7 8"/>
<dbReference type="GO" id="GO:0008360">
    <property type="term" value="P:regulation of cell shape"/>
    <property type="evidence" value="ECO:0007669"/>
    <property type="project" value="UniProtKB-KW"/>
</dbReference>
<dbReference type="GO" id="GO:0005737">
    <property type="term" value="C:cytoplasm"/>
    <property type="evidence" value="ECO:0007669"/>
    <property type="project" value="UniProtKB-SubCell"/>
</dbReference>
<feature type="binding site" evidence="7">
    <location>
        <begin position="113"/>
        <end position="119"/>
    </location>
    <ligand>
        <name>ATP</name>
        <dbReference type="ChEBI" id="CHEBI:30616"/>
    </ligand>
</feature>
<evidence type="ECO:0000256" key="2">
    <source>
        <dbReference type="ARBA" id="ARBA00004752"/>
    </source>
</evidence>
<dbReference type="GO" id="GO:0009252">
    <property type="term" value="P:peptidoglycan biosynthetic process"/>
    <property type="evidence" value="ECO:0007669"/>
    <property type="project" value="UniProtKB-UniRule"/>
</dbReference>
<feature type="domain" description="Mur ligase central" evidence="10">
    <location>
        <begin position="111"/>
        <end position="297"/>
    </location>
</feature>
<evidence type="ECO:0000313" key="12">
    <source>
        <dbReference type="Proteomes" id="UP000479132"/>
    </source>
</evidence>
<dbReference type="GO" id="GO:0051301">
    <property type="term" value="P:cell division"/>
    <property type="evidence" value="ECO:0007669"/>
    <property type="project" value="UniProtKB-KW"/>
</dbReference>
<dbReference type="InterPro" id="IPR004101">
    <property type="entry name" value="Mur_ligase_C"/>
</dbReference>
<comment type="catalytic activity">
    <reaction evidence="7 8">
        <text>UDP-N-acetyl-alpha-D-muramoyl-L-alanine + D-glutamate + ATP = UDP-N-acetyl-alpha-D-muramoyl-L-alanyl-D-glutamate + ADP + phosphate + H(+)</text>
        <dbReference type="Rhea" id="RHEA:16429"/>
        <dbReference type="ChEBI" id="CHEBI:15378"/>
        <dbReference type="ChEBI" id="CHEBI:29986"/>
        <dbReference type="ChEBI" id="CHEBI:30616"/>
        <dbReference type="ChEBI" id="CHEBI:43474"/>
        <dbReference type="ChEBI" id="CHEBI:83898"/>
        <dbReference type="ChEBI" id="CHEBI:83900"/>
        <dbReference type="ChEBI" id="CHEBI:456216"/>
        <dbReference type="EC" id="6.3.2.9"/>
    </reaction>
</comment>
<evidence type="ECO:0000313" key="11">
    <source>
        <dbReference type="EMBL" id="NGP89419.1"/>
    </source>
</evidence>
<gene>
    <name evidence="7 11" type="primary">murD</name>
    <name evidence="11" type="ORF">G3569_13755</name>
</gene>
<evidence type="ECO:0000256" key="3">
    <source>
        <dbReference type="ARBA" id="ARBA00022490"/>
    </source>
</evidence>
<evidence type="ECO:0000259" key="9">
    <source>
        <dbReference type="Pfam" id="PF02875"/>
    </source>
</evidence>
<keyword evidence="7 8" id="KW-0132">Cell division</keyword>
<comment type="similarity">
    <text evidence="7">Belongs to the MurCDEF family.</text>
</comment>
<sequence length="455" mass="50845">MIEVQNKHIVVVGAARSGLAVASLLKRKGARVFVTDHSAIAENVKENLEQEQIPFEENGHTEKARGADLLAISPGVPTEAPLVQEYINAGKKVFSEIEIASWFNKGPIVAVTGSNGKTTVTNWLDHTWEKANREHITAGNIGHAFSDAVAQTTENTDALLEVSSFQLDHIDTFKPHVSLLLNVTADHLDRYKENFSNYAASKFRITENQTTNDWFIYNYDDPTITDYVNELQKKADAPRLLAFSNRQKPDESDGAFVRDQNIILKINQEEEVLMPISDVQLSGKHNLKNGLATALAARASEINNDVIRESLRTFEGVEHRLELVREANEVKYINDSKATNINAVWYALDSFNVPLTLILGGRDKGNDYSELVDQIRKKVHTIIAIGEAKPLIEEQLKTVVPHFKTAKNMNEAVRQAKKGAKRGEAVLLSPACSSFDMYDNYKHRGNEFKKAVNRL</sequence>
<keyword evidence="7 8" id="KW-0133">Cell shape</keyword>
<comment type="function">
    <text evidence="7 8">Cell wall formation. Catalyzes the addition of glutamate to the nucleotide precursor UDP-N-acetylmuramoyl-L-alanine (UMA).</text>
</comment>
<dbReference type="EMBL" id="JAALLS010000019">
    <property type="protein sequence ID" value="NGP89419.1"/>
    <property type="molecule type" value="Genomic_DNA"/>
</dbReference>
<dbReference type="PANTHER" id="PTHR43692">
    <property type="entry name" value="UDP-N-ACETYLMURAMOYLALANINE--D-GLUTAMATE LIGASE"/>
    <property type="match status" value="1"/>
</dbReference>
<dbReference type="InterPro" id="IPR036565">
    <property type="entry name" value="Mur-like_cat_sf"/>
</dbReference>
<comment type="subcellular location">
    <subcellularLocation>
        <location evidence="1 7 8">Cytoplasm</location>
    </subcellularLocation>
</comment>
<keyword evidence="12" id="KW-1185">Reference proteome</keyword>
<evidence type="ECO:0000256" key="6">
    <source>
        <dbReference type="ARBA" id="ARBA00022840"/>
    </source>
</evidence>
<dbReference type="UniPathway" id="UPA00219"/>
<dbReference type="GO" id="GO:0005524">
    <property type="term" value="F:ATP binding"/>
    <property type="evidence" value="ECO:0007669"/>
    <property type="project" value="UniProtKB-UniRule"/>
</dbReference>
<dbReference type="SUPFAM" id="SSF53244">
    <property type="entry name" value="MurD-like peptide ligases, peptide-binding domain"/>
    <property type="match status" value="1"/>
</dbReference>
<dbReference type="InterPro" id="IPR013221">
    <property type="entry name" value="Mur_ligase_cen"/>
</dbReference>
<protein>
    <recommendedName>
        <fullName evidence="7 8">UDP-N-acetylmuramoylalanine--D-glutamate ligase</fullName>
        <ecNumber evidence="7 8">6.3.2.9</ecNumber>
    </recommendedName>
    <alternativeName>
        <fullName evidence="7">D-glutamic acid-adding enzyme</fullName>
    </alternativeName>
    <alternativeName>
        <fullName evidence="7">UDP-N-acetylmuramoyl-L-alanyl-D-glutamate synthetase</fullName>
    </alternativeName>
</protein>
<dbReference type="Gene3D" id="3.40.1190.10">
    <property type="entry name" value="Mur-like, catalytic domain"/>
    <property type="match status" value="1"/>
</dbReference>
<feature type="domain" description="Mur ligase C-terminal" evidence="9">
    <location>
        <begin position="319"/>
        <end position="432"/>
    </location>
</feature>
<keyword evidence="7 8" id="KW-0573">Peptidoglycan synthesis</keyword>
<keyword evidence="3 7" id="KW-0963">Cytoplasm</keyword>
<keyword evidence="5 7" id="KW-0547">Nucleotide-binding</keyword>
<dbReference type="GO" id="GO:0071555">
    <property type="term" value="P:cell wall organization"/>
    <property type="evidence" value="ECO:0007669"/>
    <property type="project" value="UniProtKB-KW"/>
</dbReference>
<name>A0A6M1T5T2_9BACT</name>
<dbReference type="Gene3D" id="3.40.50.720">
    <property type="entry name" value="NAD(P)-binding Rossmann-like Domain"/>
    <property type="match status" value="1"/>
</dbReference>